<name>A0ABC8QPZ7_9AQUA</name>
<accession>A0ABC8QPZ7</accession>
<gene>
    <name evidence="1" type="ORF">ILEXP_LOCUS1719</name>
</gene>
<proteinExistence type="predicted"/>
<dbReference type="AlphaFoldDB" id="A0ABC8QPZ7"/>
<reference evidence="1 2" key="1">
    <citation type="submission" date="2024-02" db="EMBL/GenBank/DDBJ databases">
        <authorList>
            <person name="Vignale AGUSTIN F."/>
            <person name="Sosa J E."/>
            <person name="Modenutti C."/>
        </authorList>
    </citation>
    <scope>NUCLEOTIDE SEQUENCE [LARGE SCALE GENOMIC DNA]</scope>
</reference>
<dbReference type="Proteomes" id="UP001642360">
    <property type="component" value="Unassembled WGS sequence"/>
</dbReference>
<protein>
    <submittedName>
        <fullName evidence="1">Uncharacterized protein</fullName>
    </submittedName>
</protein>
<keyword evidence="2" id="KW-1185">Reference proteome</keyword>
<organism evidence="1 2">
    <name type="scientific">Ilex paraguariensis</name>
    <name type="common">yerba mate</name>
    <dbReference type="NCBI Taxonomy" id="185542"/>
    <lineage>
        <taxon>Eukaryota</taxon>
        <taxon>Viridiplantae</taxon>
        <taxon>Streptophyta</taxon>
        <taxon>Embryophyta</taxon>
        <taxon>Tracheophyta</taxon>
        <taxon>Spermatophyta</taxon>
        <taxon>Magnoliopsida</taxon>
        <taxon>eudicotyledons</taxon>
        <taxon>Gunneridae</taxon>
        <taxon>Pentapetalae</taxon>
        <taxon>asterids</taxon>
        <taxon>campanulids</taxon>
        <taxon>Aquifoliales</taxon>
        <taxon>Aquifoliaceae</taxon>
        <taxon>Ilex</taxon>
    </lineage>
</organism>
<dbReference type="EMBL" id="CAUOFW020000587">
    <property type="protein sequence ID" value="CAK9134793.1"/>
    <property type="molecule type" value="Genomic_DNA"/>
</dbReference>
<evidence type="ECO:0000313" key="1">
    <source>
        <dbReference type="EMBL" id="CAK9134793.1"/>
    </source>
</evidence>
<comment type="caution">
    <text evidence="1">The sequence shown here is derived from an EMBL/GenBank/DDBJ whole genome shotgun (WGS) entry which is preliminary data.</text>
</comment>
<sequence>SPGRGPWWRRCAAQSTSCPAGRCRRSPSHSSRFRASRVVDDVLGLVAGPAGLVLLAFGQGRAHGVHAGHELAFHADHVIHGTAHAGHDLHVDGHIGAVGQLHAHVGDGRAQRAHGERHHIHGAAGHAAVEQRLQRGAHLVRGHPVVGRACVFLVGRADVGAVLDARHVGRIGPGQVAAGALDGIELLEGAGIDELLAQLLVFLLRAIAPMDFGGLAQCGHLGHPGDQAAVLDIGGGLDVQALHDGFSKGTRLLHRANFEKRALVQSAREGSSSLGGEAALAEAGGARLGIRF</sequence>
<evidence type="ECO:0000313" key="2">
    <source>
        <dbReference type="Proteomes" id="UP001642360"/>
    </source>
</evidence>
<feature type="non-terminal residue" evidence="1">
    <location>
        <position position="1"/>
    </location>
</feature>